<reference evidence="4" key="1">
    <citation type="journal article" date="2019" name="Int. J. Syst. Evol. Microbiol.">
        <title>The Global Catalogue of Microorganisms (GCM) 10K type strain sequencing project: providing services to taxonomists for standard genome sequencing and annotation.</title>
        <authorList>
            <consortium name="The Broad Institute Genomics Platform"/>
            <consortium name="The Broad Institute Genome Sequencing Center for Infectious Disease"/>
            <person name="Wu L."/>
            <person name="Ma J."/>
        </authorList>
    </citation>
    <scope>NUCLEOTIDE SEQUENCE [LARGE SCALE GENOMIC DNA]</scope>
    <source>
        <strain evidence="4">CGMCC 1.12121</strain>
    </source>
</reference>
<feature type="domain" description="Chalcone isomerase" evidence="2">
    <location>
        <begin position="31"/>
        <end position="187"/>
    </location>
</feature>
<comment type="caution">
    <text evidence="3">The sequence shown here is derived from an EMBL/GenBank/DDBJ whole genome shotgun (WGS) entry which is preliminary data.</text>
</comment>
<feature type="chain" id="PRO_5045849360" evidence="1">
    <location>
        <begin position="30"/>
        <end position="191"/>
    </location>
</feature>
<keyword evidence="3" id="KW-0413">Isomerase</keyword>
<protein>
    <submittedName>
        <fullName evidence="3">Chalcone isomerase family protein</fullName>
    </submittedName>
</protein>
<organism evidence="3 4">
    <name type="scientific">Chromohalobacter sarecensis</name>
    <dbReference type="NCBI Taxonomy" id="245294"/>
    <lineage>
        <taxon>Bacteria</taxon>
        <taxon>Pseudomonadati</taxon>
        <taxon>Pseudomonadota</taxon>
        <taxon>Gammaproteobacteria</taxon>
        <taxon>Oceanospirillales</taxon>
        <taxon>Halomonadaceae</taxon>
        <taxon>Chromohalobacter</taxon>
    </lineage>
</organism>
<dbReference type="InterPro" id="IPR016088">
    <property type="entry name" value="Chalcone_isomerase_3-sand"/>
</dbReference>
<dbReference type="SUPFAM" id="SSF54626">
    <property type="entry name" value="Chalcone isomerase"/>
    <property type="match status" value="1"/>
</dbReference>
<dbReference type="RefSeq" id="WP_246968889.1">
    <property type="nucleotide sequence ID" value="NZ_JAKGAN010000002.1"/>
</dbReference>
<keyword evidence="1" id="KW-0732">Signal</keyword>
<dbReference type="Pfam" id="PF16036">
    <property type="entry name" value="Chalcone_3"/>
    <property type="match status" value="1"/>
</dbReference>
<evidence type="ECO:0000313" key="3">
    <source>
        <dbReference type="EMBL" id="MFC4540176.1"/>
    </source>
</evidence>
<evidence type="ECO:0000256" key="1">
    <source>
        <dbReference type="SAM" id="SignalP"/>
    </source>
</evidence>
<evidence type="ECO:0000313" key="4">
    <source>
        <dbReference type="Proteomes" id="UP001596030"/>
    </source>
</evidence>
<gene>
    <name evidence="3" type="ORF">ACFO0U_15515</name>
</gene>
<dbReference type="GO" id="GO:0016853">
    <property type="term" value="F:isomerase activity"/>
    <property type="evidence" value="ECO:0007669"/>
    <property type="project" value="UniProtKB-KW"/>
</dbReference>
<evidence type="ECO:0000259" key="2">
    <source>
        <dbReference type="Pfam" id="PF16036"/>
    </source>
</evidence>
<dbReference type="EMBL" id="JBHSEU010000021">
    <property type="protein sequence ID" value="MFC4540176.1"/>
    <property type="molecule type" value="Genomic_DNA"/>
</dbReference>
<accession>A0ABV9D4F2</accession>
<dbReference type="PROSITE" id="PS51257">
    <property type="entry name" value="PROKAR_LIPOPROTEIN"/>
    <property type="match status" value="1"/>
</dbReference>
<name>A0ABV9D4F2_9GAMM</name>
<keyword evidence="4" id="KW-1185">Reference proteome</keyword>
<feature type="signal peptide" evidence="1">
    <location>
        <begin position="1"/>
        <end position="29"/>
    </location>
</feature>
<dbReference type="Proteomes" id="UP001596030">
    <property type="component" value="Unassembled WGS sequence"/>
</dbReference>
<proteinExistence type="predicted"/>
<dbReference type="Gene3D" id="3.50.70.10">
    <property type="match status" value="1"/>
</dbReference>
<dbReference type="InterPro" id="IPR036298">
    <property type="entry name" value="Chalcone_isomerase_sf"/>
</dbReference>
<sequence>MTIRAVLIGLAQGLALVAMIGCSGGSALAASFSSEASLGDSDLALQGAGTASYMLWDVYDAALYAPAEASQDAIINAEVPMSLLLEYRRDVDVEDIRKATRAALDDQYEEEEREALRPKIEAIQNAMTDVTDGDRYRLDWDPDVPRLSLSLNGDTRFESDDGELARVYFGIWLAEPPLSDELRAALLSRTE</sequence>
<dbReference type="InterPro" id="IPR016087">
    <property type="entry name" value="Chalcone_isomerase"/>
</dbReference>